<dbReference type="SMART" id="SM00749">
    <property type="entry name" value="BON"/>
    <property type="match status" value="2"/>
</dbReference>
<accession>A0A318J9S9</accession>
<dbReference type="PANTHER" id="PTHR34606:SF4">
    <property type="entry name" value="OUTER MEMBRANE LIPOPROTEIN DOLP"/>
    <property type="match status" value="1"/>
</dbReference>
<dbReference type="PROSITE" id="PS51257">
    <property type="entry name" value="PROKAR_LIPOPROTEIN"/>
    <property type="match status" value="1"/>
</dbReference>
<name>A0A318J9S9_9NEIS</name>
<dbReference type="Pfam" id="PF04972">
    <property type="entry name" value="BON"/>
    <property type="match status" value="2"/>
</dbReference>
<evidence type="ECO:0000256" key="2">
    <source>
        <dbReference type="SAM" id="SignalP"/>
    </source>
</evidence>
<evidence type="ECO:0000313" key="4">
    <source>
        <dbReference type="EMBL" id="PXX46058.1"/>
    </source>
</evidence>
<dbReference type="PROSITE" id="PS50914">
    <property type="entry name" value="BON"/>
    <property type="match status" value="2"/>
</dbReference>
<dbReference type="PANTHER" id="PTHR34606">
    <property type="entry name" value="BON DOMAIN-CONTAINING PROTEIN"/>
    <property type="match status" value="1"/>
</dbReference>
<dbReference type="InterPro" id="IPR051686">
    <property type="entry name" value="Lipoprotein_DolP"/>
</dbReference>
<keyword evidence="1 2" id="KW-0732">Signal</keyword>
<organism evidence="4 5">
    <name type="scientific">Aquitalea magnusonii</name>
    <dbReference type="NCBI Taxonomy" id="332411"/>
    <lineage>
        <taxon>Bacteria</taxon>
        <taxon>Pseudomonadati</taxon>
        <taxon>Pseudomonadota</taxon>
        <taxon>Betaproteobacteria</taxon>
        <taxon>Neisseriales</taxon>
        <taxon>Chromobacteriaceae</taxon>
        <taxon>Aquitalea</taxon>
    </lineage>
</organism>
<gene>
    <name evidence="4" type="ORF">DFR38_110156</name>
</gene>
<dbReference type="Gene3D" id="3.30.1340.30">
    <property type="match status" value="2"/>
</dbReference>
<dbReference type="InterPro" id="IPR014004">
    <property type="entry name" value="Transpt-assoc_nodulatn_dom_bac"/>
</dbReference>
<feature type="domain" description="BON" evidence="3">
    <location>
        <begin position="122"/>
        <end position="192"/>
    </location>
</feature>
<evidence type="ECO:0000259" key="3">
    <source>
        <dbReference type="PROSITE" id="PS50914"/>
    </source>
</evidence>
<evidence type="ECO:0000256" key="1">
    <source>
        <dbReference type="ARBA" id="ARBA00022729"/>
    </source>
</evidence>
<dbReference type="EMBL" id="QJKC01000010">
    <property type="protein sequence ID" value="PXX46058.1"/>
    <property type="molecule type" value="Genomic_DNA"/>
</dbReference>
<dbReference type="RefSeq" id="WP_059285307.1">
    <property type="nucleotide sequence ID" value="NZ_LNQU01000021.1"/>
</dbReference>
<feature type="chain" id="PRO_5016419883" evidence="2">
    <location>
        <begin position="26"/>
        <end position="195"/>
    </location>
</feature>
<keyword evidence="5" id="KW-1185">Reference proteome</keyword>
<dbReference type="InterPro" id="IPR007055">
    <property type="entry name" value="BON_dom"/>
</dbReference>
<comment type="caution">
    <text evidence="4">The sequence shown here is derived from an EMBL/GenBank/DDBJ whole genome shotgun (WGS) entry which is preliminary data.</text>
</comment>
<dbReference type="Proteomes" id="UP000248395">
    <property type="component" value="Unassembled WGS sequence"/>
</dbReference>
<dbReference type="AlphaFoldDB" id="A0A318J9S9"/>
<proteinExistence type="predicted"/>
<sequence length="195" mass="20354">MKHTVLTLLLAAGLSSALSGCFALAAGGVAGGALVATDRRSSGAYVDDQSIEVKVSHQIGDKLPSAHVNATSYNRAVLLTGEVPSAEAGQQAELIARGMPNVRRVYNYTVVAPSSGLSERSNDTWITSKVRTRMLDGKGYSPNQIKVVTERGVVYLLGLVTPAEGQAAAQVVSETAGVQKVVTLFENISEVSPAQ</sequence>
<feature type="domain" description="BON" evidence="3">
    <location>
        <begin position="47"/>
        <end position="113"/>
    </location>
</feature>
<reference evidence="4 5" key="1">
    <citation type="submission" date="2018-05" db="EMBL/GenBank/DDBJ databases">
        <title>Genomic Encyclopedia of Type Strains, Phase IV (KMG-IV): sequencing the most valuable type-strain genomes for metagenomic binning, comparative biology and taxonomic classification.</title>
        <authorList>
            <person name="Goeker M."/>
        </authorList>
    </citation>
    <scope>NUCLEOTIDE SEQUENCE [LARGE SCALE GENOMIC DNA]</scope>
    <source>
        <strain evidence="4 5">DSM 25134</strain>
    </source>
</reference>
<evidence type="ECO:0000313" key="5">
    <source>
        <dbReference type="Proteomes" id="UP000248395"/>
    </source>
</evidence>
<protein>
    <submittedName>
        <fullName evidence="4">Osmotically-inducible protein OsmY</fullName>
    </submittedName>
</protein>
<dbReference type="OrthoDB" id="5294487at2"/>
<feature type="signal peptide" evidence="2">
    <location>
        <begin position="1"/>
        <end position="25"/>
    </location>
</feature>